<dbReference type="OrthoDB" id="3799243at2759"/>
<dbReference type="AlphaFoldDB" id="A0A6G1J302"/>
<organism evidence="2 3">
    <name type="scientific">Lentithecium fluviatile CBS 122367</name>
    <dbReference type="NCBI Taxonomy" id="1168545"/>
    <lineage>
        <taxon>Eukaryota</taxon>
        <taxon>Fungi</taxon>
        <taxon>Dikarya</taxon>
        <taxon>Ascomycota</taxon>
        <taxon>Pezizomycotina</taxon>
        <taxon>Dothideomycetes</taxon>
        <taxon>Pleosporomycetidae</taxon>
        <taxon>Pleosporales</taxon>
        <taxon>Massarineae</taxon>
        <taxon>Lentitheciaceae</taxon>
        <taxon>Lentithecium</taxon>
    </lineage>
</organism>
<feature type="region of interest" description="Disordered" evidence="1">
    <location>
        <begin position="1"/>
        <end position="114"/>
    </location>
</feature>
<feature type="compositionally biased region" description="Acidic residues" evidence="1">
    <location>
        <begin position="100"/>
        <end position="111"/>
    </location>
</feature>
<feature type="compositionally biased region" description="Low complexity" evidence="1">
    <location>
        <begin position="31"/>
        <end position="50"/>
    </location>
</feature>
<dbReference type="EMBL" id="MU005581">
    <property type="protein sequence ID" value="KAF2684519.1"/>
    <property type="molecule type" value="Genomic_DNA"/>
</dbReference>
<evidence type="ECO:0000313" key="2">
    <source>
        <dbReference type="EMBL" id="KAF2684519.1"/>
    </source>
</evidence>
<sequence>MFSSETTAGPAGPQESDKPGTFAVDDPDADPFPASSSASRLPPASSAVSANGKGKAPVSNPPPTVSTSAIGKVPVAPDGSPTSSAPSSPVAMQSSPSPIDNDEPSDAEDYERVDVGAQPRQLIIDYSKYAALAAKIAEDGWLPLIQEAFDDEMLTRSKYILHTPFEDWWFIYDEVLCCMDPDVILKICSGNLANAYEESKTYDTMLMGDLDKYRKRADEHPSIYIRIFCDKGTHEPLSVDCTVVLAMHVRAYAQQELTHKDVAYQLDHVLDKNDNERWYLQTKGKNTSKQRVKNMQVFADKLEKQVAGCKDRDEQSAPLMQYVSYALDMSARHQQHVSYSSTNFLCMFVQALAEEWGGPISKILLTRLARAYYHTGGFSIDQAGKCMKKLYMDKLMPDERQKVWAGCLDWELRDLEEKGRAFAANVTLQDQAYVEMIKDLDREFMKENFPEEYESLVKFERDLAEQHRALDRMNAVASPLEAAPSTRPGPST</sequence>
<name>A0A6G1J302_9PLEO</name>
<feature type="compositionally biased region" description="Low complexity" evidence="1">
    <location>
        <begin position="80"/>
        <end position="89"/>
    </location>
</feature>
<keyword evidence="3" id="KW-1185">Reference proteome</keyword>
<reference evidence="2" key="1">
    <citation type="journal article" date="2020" name="Stud. Mycol.">
        <title>101 Dothideomycetes genomes: a test case for predicting lifestyles and emergence of pathogens.</title>
        <authorList>
            <person name="Haridas S."/>
            <person name="Albert R."/>
            <person name="Binder M."/>
            <person name="Bloem J."/>
            <person name="Labutti K."/>
            <person name="Salamov A."/>
            <person name="Andreopoulos B."/>
            <person name="Baker S."/>
            <person name="Barry K."/>
            <person name="Bills G."/>
            <person name="Bluhm B."/>
            <person name="Cannon C."/>
            <person name="Castanera R."/>
            <person name="Culley D."/>
            <person name="Daum C."/>
            <person name="Ezra D."/>
            <person name="Gonzalez J."/>
            <person name="Henrissat B."/>
            <person name="Kuo A."/>
            <person name="Liang C."/>
            <person name="Lipzen A."/>
            <person name="Lutzoni F."/>
            <person name="Magnuson J."/>
            <person name="Mondo S."/>
            <person name="Nolan M."/>
            <person name="Ohm R."/>
            <person name="Pangilinan J."/>
            <person name="Park H.-J."/>
            <person name="Ramirez L."/>
            <person name="Alfaro M."/>
            <person name="Sun H."/>
            <person name="Tritt A."/>
            <person name="Yoshinaga Y."/>
            <person name="Zwiers L.-H."/>
            <person name="Turgeon B."/>
            <person name="Goodwin S."/>
            <person name="Spatafora J."/>
            <person name="Crous P."/>
            <person name="Grigoriev I."/>
        </authorList>
    </citation>
    <scope>NUCLEOTIDE SEQUENCE</scope>
    <source>
        <strain evidence="2">CBS 122367</strain>
    </source>
</reference>
<evidence type="ECO:0000256" key="1">
    <source>
        <dbReference type="SAM" id="MobiDB-lite"/>
    </source>
</evidence>
<accession>A0A6G1J302</accession>
<dbReference type="Proteomes" id="UP000799291">
    <property type="component" value="Unassembled WGS sequence"/>
</dbReference>
<gene>
    <name evidence="2" type="ORF">K458DRAFT_388988</name>
</gene>
<protein>
    <submittedName>
        <fullName evidence="2">Uncharacterized protein</fullName>
    </submittedName>
</protein>
<proteinExistence type="predicted"/>
<evidence type="ECO:0000313" key="3">
    <source>
        <dbReference type="Proteomes" id="UP000799291"/>
    </source>
</evidence>